<evidence type="ECO:0000313" key="1">
    <source>
        <dbReference type="EMBL" id="KAK7029438.1"/>
    </source>
</evidence>
<dbReference type="Proteomes" id="UP001383192">
    <property type="component" value="Unassembled WGS sequence"/>
</dbReference>
<sequence length="299" mass="34693">MSPKRSVASQDDTPAHKCPVEDCSLMIDAIIRCSDGQHFGTHVQNLEAFSREFRPSRKSARSKKDTLPSINATERGAIIGMLLRFMHNTPHPELKDVPLQDVLDLNVAGRRYVIHSAISASQKAMNEQALDQKRGSYAARTRVLLHKLHNKEDSDIDHIMRRMFYDNLEVEEGKCSEPDELGDFVGQFYDEYNAFKRYRESWDLWNLFSSGDMIEGVRNRQCKNGRYYPRSDDGVNVWGVFDELQELPSVDGFKRGFQMIKFWAPQLGDGRLEAYTDWEEKIEKIFEREPSWKTFMPKD</sequence>
<dbReference type="EMBL" id="JAYKXP010000083">
    <property type="protein sequence ID" value="KAK7029438.1"/>
    <property type="molecule type" value="Genomic_DNA"/>
</dbReference>
<keyword evidence="2" id="KW-1185">Reference proteome</keyword>
<protein>
    <submittedName>
        <fullName evidence="1">Uncharacterized protein</fullName>
    </submittedName>
</protein>
<organism evidence="1 2">
    <name type="scientific">Paramarasmius palmivorus</name>
    <dbReference type="NCBI Taxonomy" id="297713"/>
    <lineage>
        <taxon>Eukaryota</taxon>
        <taxon>Fungi</taxon>
        <taxon>Dikarya</taxon>
        <taxon>Basidiomycota</taxon>
        <taxon>Agaricomycotina</taxon>
        <taxon>Agaricomycetes</taxon>
        <taxon>Agaricomycetidae</taxon>
        <taxon>Agaricales</taxon>
        <taxon>Marasmiineae</taxon>
        <taxon>Marasmiaceae</taxon>
        <taxon>Paramarasmius</taxon>
    </lineage>
</organism>
<reference evidence="1 2" key="1">
    <citation type="submission" date="2024-01" db="EMBL/GenBank/DDBJ databases">
        <title>A draft genome for a cacao thread blight-causing isolate of Paramarasmius palmivorus.</title>
        <authorList>
            <person name="Baruah I.K."/>
            <person name="Bukari Y."/>
            <person name="Amoako-Attah I."/>
            <person name="Meinhardt L.W."/>
            <person name="Bailey B.A."/>
            <person name="Cohen S.P."/>
        </authorList>
    </citation>
    <scope>NUCLEOTIDE SEQUENCE [LARGE SCALE GENOMIC DNA]</scope>
    <source>
        <strain evidence="1 2">GH-12</strain>
    </source>
</reference>
<name>A0AAW0BRD9_9AGAR</name>
<proteinExistence type="predicted"/>
<evidence type="ECO:0000313" key="2">
    <source>
        <dbReference type="Proteomes" id="UP001383192"/>
    </source>
</evidence>
<gene>
    <name evidence="1" type="ORF">VNI00_014570</name>
</gene>
<comment type="caution">
    <text evidence="1">The sequence shown here is derived from an EMBL/GenBank/DDBJ whole genome shotgun (WGS) entry which is preliminary data.</text>
</comment>
<accession>A0AAW0BRD9</accession>
<dbReference type="AlphaFoldDB" id="A0AAW0BRD9"/>